<sequence length="248" mass="28386">MPDSVFIYDRIKYVCKNGIRVRGNGGKGLRTGHNYDRKSKCLIVRRANFEHNHEVSDILYSFYPKQRKIPDEAITEIMTATELQANSRLLRDHICSKYGINITSKDISNARLRNLNSDQKSEVEKTIKFLEDQTTLDPSSYLKIVKFKNDGQDSSFDDFYSEIASVVSLPKKPGTSLDFILWPTTTSESLREQAILSVAFAVDLRTDRDPSQKSYKLGDFLSDHFAKCFELGRFSCFDASKRILVKPM</sequence>
<reference evidence="2" key="1">
    <citation type="submission" date="2022-11" db="UniProtKB">
        <authorList>
            <consortium name="WormBaseParasite"/>
        </authorList>
    </citation>
    <scope>IDENTIFICATION</scope>
</reference>
<organism evidence="1 2">
    <name type="scientific">Romanomermis culicivorax</name>
    <name type="common">Nematode worm</name>
    <dbReference type="NCBI Taxonomy" id="13658"/>
    <lineage>
        <taxon>Eukaryota</taxon>
        <taxon>Metazoa</taxon>
        <taxon>Ecdysozoa</taxon>
        <taxon>Nematoda</taxon>
        <taxon>Enoplea</taxon>
        <taxon>Dorylaimia</taxon>
        <taxon>Mermithida</taxon>
        <taxon>Mermithoidea</taxon>
        <taxon>Mermithidae</taxon>
        <taxon>Romanomermis</taxon>
    </lineage>
</organism>
<dbReference type="Proteomes" id="UP000887565">
    <property type="component" value="Unplaced"/>
</dbReference>
<dbReference type="AlphaFoldDB" id="A0A915HQ31"/>
<dbReference type="PANTHER" id="PTHR31569">
    <property type="entry name" value="SWIM-TYPE DOMAIN-CONTAINING PROTEIN"/>
    <property type="match status" value="1"/>
</dbReference>
<accession>A0A915HQ31</accession>
<dbReference type="WBParaSite" id="nRc.2.0.1.t04053-RA">
    <property type="protein sequence ID" value="nRc.2.0.1.t04053-RA"/>
    <property type="gene ID" value="nRc.2.0.1.g04053"/>
</dbReference>
<dbReference type="InterPro" id="IPR052579">
    <property type="entry name" value="Zinc_finger_SWIM"/>
</dbReference>
<keyword evidence="1" id="KW-1185">Reference proteome</keyword>
<dbReference type="PANTHER" id="PTHR31569:SF4">
    <property type="entry name" value="SWIM-TYPE DOMAIN-CONTAINING PROTEIN"/>
    <property type="match status" value="1"/>
</dbReference>
<protein>
    <submittedName>
        <fullName evidence="2">FAR1 domain-containing protein</fullName>
    </submittedName>
</protein>
<proteinExistence type="predicted"/>
<evidence type="ECO:0000313" key="1">
    <source>
        <dbReference type="Proteomes" id="UP000887565"/>
    </source>
</evidence>
<name>A0A915HQ31_ROMCU</name>
<evidence type="ECO:0000313" key="2">
    <source>
        <dbReference type="WBParaSite" id="nRc.2.0.1.t04053-RA"/>
    </source>
</evidence>